<comment type="subcellular location">
    <subcellularLocation>
        <location evidence="1">Cell envelope</location>
    </subcellularLocation>
</comment>
<evidence type="ECO:0000313" key="7">
    <source>
        <dbReference type="EMBL" id="GAC92128.1"/>
    </source>
</evidence>
<dbReference type="InterPro" id="IPR050492">
    <property type="entry name" value="Bact_metal-bind_prot9"/>
</dbReference>
<evidence type="ECO:0000256" key="5">
    <source>
        <dbReference type="RuleBase" id="RU003512"/>
    </source>
</evidence>
<dbReference type="PROSITE" id="PS51257">
    <property type="entry name" value="PROKAR_LIPOPROTEIN"/>
    <property type="match status" value="1"/>
</dbReference>
<evidence type="ECO:0000256" key="3">
    <source>
        <dbReference type="ARBA" id="ARBA00022723"/>
    </source>
</evidence>
<dbReference type="Pfam" id="PF01297">
    <property type="entry name" value="ZnuA"/>
    <property type="match status" value="1"/>
</dbReference>
<dbReference type="GO" id="GO:0030001">
    <property type="term" value="P:metal ion transport"/>
    <property type="evidence" value="ECO:0007669"/>
    <property type="project" value="InterPro"/>
</dbReference>
<sequence>MHMKKWLVVWTVLLLLFGCETKAPKKDVIYVVATTGQIADLVEHVGGEYVHVEALMGPGVDPHLYKATQGDIQKLSQADIIFYNGLHLEGKLGEIFTKMSKTKKVVAVSETIPKEKLIEIDGVYDPHIWFDLDLWRYATQKVRDELSVVDPKHKQIYQKRAEAYESQLMQLKEEAKKEMNAILKKQRVLITAHDAFHYFGRAYDIEVVGLQGLSTDAEYGLKDIQELVDMIVDRNIQAVFVESSVSKKAIEAVVEGAKQRGHHVSIGGELFSDALGKKGTKEGTFIGMYRYNVKTIAQALKGEGR</sequence>
<dbReference type="SUPFAM" id="SSF53807">
    <property type="entry name" value="Helical backbone' metal receptor"/>
    <property type="match status" value="1"/>
</dbReference>
<keyword evidence="2 5" id="KW-0813">Transport</keyword>
<keyword evidence="6" id="KW-0175">Coiled coil</keyword>
<name>R4G1R7_9BACL</name>
<dbReference type="PRINTS" id="PR00690">
    <property type="entry name" value="ADHESNFAMILY"/>
</dbReference>
<dbReference type="Gene3D" id="3.40.50.1980">
    <property type="entry name" value="Nitrogenase molybdenum iron protein domain"/>
    <property type="match status" value="2"/>
</dbReference>
<organism evidence="7 8">
    <name type="scientific">Anoxybacillus flavithermus NBRC 109594</name>
    <dbReference type="NCBI Taxonomy" id="1315967"/>
    <lineage>
        <taxon>Bacteria</taxon>
        <taxon>Bacillati</taxon>
        <taxon>Bacillota</taxon>
        <taxon>Bacilli</taxon>
        <taxon>Bacillales</taxon>
        <taxon>Anoxybacillaceae</taxon>
        <taxon>Anoxybacillus</taxon>
    </lineage>
</organism>
<proteinExistence type="inferred from homology"/>
<evidence type="ECO:0000256" key="6">
    <source>
        <dbReference type="SAM" id="Coils"/>
    </source>
</evidence>
<dbReference type="EMBL" id="BARH01000026">
    <property type="protein sequence ID" value="GAC92128.1"/>
    <property type="molecule type" value="Genomic_DNA"/>
</dbReference>
<evidence type="ECO:0000256" key="2">
    <source>
        <dbReference type="ARBA" id="ARBA00022448"/>
    </source>
</evidence>
<dbReference type="PANTHER" id="PTHR42953">
    <property type="entry name" value="HIGH-AFFINITY ZINC UPTAKE SYSTEM PROTEIN ZNUA-RELATED"/>
    <property type="match status" value="1"/>
</dbReference>
<dbReference type="InterPro" id="IPR006127">
    <property type="entry name" value="ZnuA-like"/>
</dbReference>
<feature type="coiled-coil region" evidence="6">
    <location>
        <begin position="154"/>
        <end position="185"/>
    </location>
</feature>
<evidence type="ECO:0000256" key="1">
    <source>
        <dbReference type="ARBA" id="ARBA00004196"/>
    </source>
</evidence>
<keyword evidence="3" id="KW-0479">Metal-binding</keyword>
<dbReference type="InterPro" id="IPR006129">
    <property type="entry name" value="AdhesinB"/>
</dbReference>
<dbReference type="Proteomes" id="UP000013057">
    <property type="component" value="Unassembled WGS sequence"/>
</dbReference>
<dbReference type="PRINTS" id="PR00691">
    <property type="entry name" value="ADHESINB"/>
</dbReference>
<evidence type="ECO:0000256" key="4">
    <source>
        <dbReference type="ARBA" id="ARBA00022729"/>
    </source>
</evidence>
<dbReference type="AlphaFoldDB" id="R4G1R7"/>
<accession>R4G1R7</accession>
<evidence type="ECO:0000313" key="8">
    <source>
        <dbReference type="Proteomes" id="UP000013057"/>
    </source>
</evidence>
<dbReference type="GO" id="GO:0046872">
    <property type="term" value="F:metal ion binding"/>
    <property type="evidence" value="ECO:0007669"/>
    <property type="project" value="UniProtKB-KW"/>
</dbReference>
<dbReference type="GO" id="GO:0030313">
    <property type="term" value="C:cell envelope"/>
    <property type="evidence" value="ECO:0007669"/>
    <property type="project" value="UniProtKB-SubCell"/>
</dbReference>
<comment type="caution">
    <text evidence="7">The sequence shown here is derived from an EMBL/GenBank/DDBJ whole genome shotgun (WGS) entry which is preliminary data.</text>
</comment>
<gene>
    <name evidence="7" type="ORF">KN10_2564</name>
</gene>
<dbReference type="InterPro" id="IPR006128">
    <property type="entry name" value="Lipoprotein_PsaA-like"/>
</dbReference>
<dbReference type="PANTHER" id="PTHR42953:SF1">
    <property type="entry name" value="METAL-BINDING PROTEIN HI_0362-RELATED"/>
    <property type="match status" value="1"/>
</dbReference>
<dbReference type="GO" id="GO:0007155">
    <property type="term" value="P:cell adhesion"/>
    <property type="evidence" value="ECO:0007669"/>
    <property type="project" value="InterPro"/>
</dbReference>
<comment type="similarity">
    <text evidence="5">Belongs to the bacterial solute-binding protein 9 family.</text>
</comment>
<keyword evidence="4" id="KW-0732">Signal</keyword>
<reference evidence="8" key="1">
    <citation type="journal article" date="2013" name="Genome">
        <title>Draft Genome Sequence of a Thermophilic Member of the Bacillaceae, Anoxybacillus flavithermus Strain Kn10, Isolated from the Kan-nawa Hot Spring in Japan.</title>
        <authorList>
            <person name="Matsutani M."/>
            <person name="Shirakihara Y."/>
            <person name="Imada K."/>
            <person name="Yakushi T."/>
            <person name="Matsushita K."/>
        </authorList>
    </citation>
    <scope>NUCLEOTIDE SEQUENCE [LARGE SCALE GENOMIC DNA]</scope>
    <source>
        <strain evidence="8">NBRC 109594</strain>
    </source>
</reference>
<protein>
    <submittedName>
        <fullName evidence="7">Mn2+ ABC transporter periplasmic protein/surface adhesin</fullName>
    </submittedName>
</protein>